<dbReference type="GO" id="GO:0003682">
    <property type="term" value="F:chromatin binding"/>
    <property type="evidence" value="ECO:0007669"/>
    <property type="project" value="TreeGrafter"/>
</dbReference>
<dbReference type="GO" id="GO:0006368">
    <property type="term" value="P:transcription elongation by RNA polymerase II"/>
    <property type="evidence" value="ECO:0007669"/>
    <property type="project" value="InterPro"/>
</dbReference>
<dbReference type="AlphaFoldDB" id="A0AA88GJD0"/>
<dbReference type="EMBL" id="PYSW02000028">
    <property type="protein sequence ID" value="KAG2379638.1"/>
    <property type="molecule type" value="Genomic_DNA"/>
</dbReference>
<comment type="subcellular location">
    <subcellularLocation>
        <location evidence="1">Nucleus</location>
    </subcellularLocation>
</comment>
<evidence type="ECO:0000256" key="1">
    <source>
        <dbReference type="ARBA" id="ARBA00004123"/>
    </source>
</evidence>
<organism evidence="5 6">
    <name type="scientific">Naegleria lovaniensis</name>
    <name type="common">Amoeba</name>
    <dbReference type="NCBI Taxonomy" id="51637"/>
    <lineage>
        <taxon>Eukaryota</taxon>
        <taxon>Discoba</taxon>
        <taxon>Heterolobosea</taxon>
        <taxon>Tetramitia</taxon>
        <taxon>Eutetramitia</taxon>
        <taxon>Vahlkampfiidae</taxon>
        <taxon>Naegleria</taxon>
    </lineage>
</organism>
<feature type="compositionally biased region" description="Acidic residues" evidence="4">
    <location>
        <begin position="570"/>
        <end position="587"/>
    </location>
</feature>
<dbReference type="InterPro" id="IPR007133">
    <property type="entry name" value="RNA_pol_II-assoc_Paf1"/>
</dbReference>
<dbReference type="GO" id="GO:0000993">
    <property type="term" value="F:RNA polymerase II complex binding"/>
    <property type="evidence" value="ECO:0007669"/>
    <property type="project" value="TreeGrafter"/>
</dbReference>
<evidence type="ECO:0000256" key="3">
    <source>
        <dbReference type="ARBA" id="ARBA00023242"/>
    </source>
</evidence>
<protein>
    <recommendedName>
        <fullName evidence="7">RNA polymerase II-associated factor 1 homolog</fullName>
    </recommendedName>
</protein>
<evidence type="ECO:0000256" key="2">
    <source>
        <dbReference type="ARBA" id="ARBA00007560"/>
    </source>
</evidence>
<feature type="compositionally biased region" description="Acidic residues" evidence="4">
    <location>
        <begin position="602"/>
        <end position="612"/>
    </location>
</feature>
<feature type="region of interest" description="Disordered" evidence="4">
    <location>
        <begin position="534"/>
        <end position="638"/>
    </location>
</feature>
<feature type="compositionally biased region" description="Low complexity" evidence="4">
    <location>
        <begin position="105"/>
        <end position="116"/>
    </location>
</feature>
<reference evidence="5 6" key="1">
    <citation type="journal article" date="2018" name="BMC Genomics">
        <title>The genome of Naegleria lovaniensis, the basis for a comparative approach to unravel pathogenicity factors of the human pathogenic amoeba N. fowleri.</title>
        <authorList>
            <person name="Liechti N."/>
            <person name="Schurch N."/>
            <person name="Bruggmann R."/>
            <person name="Wittwer M."/>
        </authorList>
    </citation>
    <scope>NUCLEOTIDE SEQUENCE [LARGE SCALE GENOMIC DNA]</scope>
    <source>
        <strain evidence="5 6">ATCC 30569</strain>
    </source>
</reference>
<sequence>MSSTSAHYKTHSAPHAPASSSRSGGSGASSSHHHRSSTSGSSSSRSRSQHTSNNGSSVPTSSSRSDGRDRSSSSRHHQQGHGKDKKRASSSSSGRDHSKSKGHHSSTNQQASASSSVLKAPIVKISEHPLKEMKSAFLCNMRFQTGLPQIQLDPVILEYPVEDDLSKLIEYNTTSLEKNHKFELLTETTMGVNINLINPFVYSNTAGSNKLDPEDEALLKPVKSKSEGIGAEKQVIETARPAWLKAPTYVDMINYKNAVKGYGGKDELMPTEEKAVKIKGRTISRREEEKLRFEKAKQLDEKFASGSLYKTLPGGGKSKAVACFSLLPDMDTINTNYLAVNFGSDNHYLLGKRGRKHQSELTPKDASDSLLLIRPTEDIIDAEKTNDDRFVDCAQYYVPVSVSTQDEDSVLDPTKNVGNIVEMVREYSGTIYEKNVCSVNMSAENQQRFKLANRLLARDKMSQAEIEPCVAMKFDRDNSKCLYTFIKEGVNFKVVAKKRKRRVFTKVKLHGKGNEDEDVPFEDMSHVLSRADEFAKASTSGGFTKSSRLGSEDEEGDQDMEEGATTQQPNDEDSEEEVTLGIDEEATDEQHQPSTKKKRIDDEEEEEEEENNENLPTSPNSEEEEVHQEKVQQSEEEE</sequence>
<keyword evidence="6" id="KW-1185">Reference proteome</keyword>
<feature type="compositionally biased region" description="Low complexity" evidence="4">
    <location>
        <begin position="11"/>
        <end position="23"/>
    </location>
</feature>
<feature type="compositionally biased region" description="Basic residues" evidence="4">
    <location>
        <begin position="73"/>
        <end position="88"/>
    </location>
</feature>
<name>A0AA88GJD0_NAELO</name>
<feature type="compositionally biased region" description="Acidic residues" evidence="4">
    <location>
        <begin position="552"/>
        <end position="562"/>
    </location>
</feature>
<evidence type="ECO:0000313" key="6">
    <source>
        <dbReference type="Proteomes" id="UP000816034"/>
    </source>
</evidence>
<dbReference type="GeneID" id="68099209"/>
<gene>
    <name evidence="5" type="ORF">C9374_006755</name>
</gene>
<dbReference type="GO" id="GO:0016593">
    <property type="term" value="C:Cdc73/Paf1 complex"/>
    <property type="evidence" value="ECO:0007669"/>
    <property type="project" value="InterPro"/>
</dbReference>
<feature type="compositionally biased region" description="Polar residues" evidence="4">
    <location>
        <begin position="537"/>
        <end position="549"/>
    </location>
</feature>
<feature type="compositionally biased region" description="Low complexity" evidence="4">
    <location>
        <begin position="37"/>
        <end position="64"/>
    </location>
</feature>
<dbReference type="RefSeq" id="XP_044546900.1">
    <property type="nucleotide sequence ID" value="XM_044696650.1"/>
</dbReference>
<comment type="similarity">
    <text evidence="2">Belongs to the PAF1 family.</text>
</comment>
<feature type="region of interest" description="Disordered" evidence="4">
    <location>
        <begin position="1"/>
        <end position="117"/>
    </location>
</feature>
<keyword evidence="3" id="KW-0539">Nucleus</keyword>
<evidence type="ECO:0008006" key="7">
    <source>
        <dbReference type="Google" id="ProtNLM"/>
    </source>
</evidence>
<dbReference type="PANTHER" id="PTHR23188">
    <property type="entry name" value="RNA POLYMERASE II-ASSOCIATED FACTOR 1 HOMOLOG"/>
    <property type="match status" value="1"/>
</dbReference>
<dbReference type="PANTHER" id="PTHR23188:SF12">
    <property type="entry name" value="RNA POLYMERASE II-ASSOCIATED FACTOR 1 HOMOLOG"/>
    <property type="match status" value="1"/>
</dbReference>
<comment type="caution">
    <text evidence="5">The sequence shown here is derived from an EMBL/GenBank/DDBJ whole genome shotgun (WGS) entry which is preliminary data.</text>
</comment>
<evidence type="ECO:0000256" key="4">
    <source>
        <dbReference type="SAM" id="MobiDB-lite"/>
    </source>
</evidence>
<dbReference type="Pfam" id="PF03985">
    <property type="entry name" value="Paf1"/>
    <property type="match status" value="1"/>
</dbReference>
<evidence type="ECO:0000313" key="5">
    <source>
        <dbReference type="EMBL" id="KAG2379638.1"/>
    </source>
</evidence>
<accession>A0AA88GJD0</accession>
<feature type="compositionally biased region" description="Basic and acidic residues" evidence="4">
    <location>
        <begin position="627"/>
        <end position="638"/>
    </location>
</feature>
<proteinExistence type="inferred from homology"/>
<dbReference type="Proteomes" id="UP000816034">
    <property type="component" value="Unassembled WGS sequence"/>
</dbReference>